<dbReference type="InterPro" id="IPR029051">
    <property type="entry name" value="DUF4352"/>
</dbReference>
<dbReference type="Pfam" id="PF11611">
    <property type="entry name" value="DUF4352"/>
    <property type="match status" value="1"/>
</dbReference>
<feature type="transmembrane region" description="Helical" evidence="3">
    <location>
        <begin position="86"/>
        <end position="105"/>
    </location>
</feature>
<comment type="caution">
    <text evidence="5">The sequence shown here is derived from an EMBL/GenBank/DDBJ whole genome shotgun (WGS) entry which is preliminary data.</text>
</comment>
<proteinExistence type="predicted"/>
<dbReference type="InterPro" id="IPR029050">
    <property type="entry name" value="Immunoprotect_excell_Ig-like"/>
</dbReference>
<evidence type="ECO:0000256" key="1">
    <source>
        <dbReference type="ARBA" id="ARBA00022729"/>
    </source>
</evidence>
<dbReference type="EMBL" id="JAAGUX010000061">
    <property type="protein sequence ID" value="NEW58673.1"/>
    <property type="molecule type" value="Genomic_DNA"/>
</dbReference>
<evidence type="ECO:0000259" key="4">
    <source>
        <dbReference type="Pfam" id="PF11611"/>
    </source>
</evidence>
<feature type="region of interest" description="Disordered" evidence="2">
    <location>
        <begin position="1"/>
        <end position="27"/>
    </location>
</feature>
<feature type="compositionally biased region" description="Polar residues" evidence="2">
    <location>
        <begin position="129"/>
        <end position="143"/>
    </location>
</feature>
<keyword evidence="3" id="KW-0812">Transmembrane</keyword>
<evidence type="ECO:0000313" key="5">
    <source>
        <dbReference type="EMBL" id="NEW58673.1"/>
    </source>
</evidence>
<name>A0ABX0CQ97_9NOCA</name>
<reference evidence="5 6" key="1">
    <citation type="submission" date="2020-01" db="EMBL/GenBank/DDBJ databases">
        <title>Genetics and antimicrobial susceptibilities of Nocardia species isolated from the soil; a comparison with species isolated from humans.</title>
        <authorList>
            <person name="Carrasco G."/>
            <person name="Monzon S."/>
            <person name="Sansegundo M."/>
            <person name="Garcia E."/>
            <person name="Garrido N."/>
            <person name="Medina M.J."/>
            <person name="Villalon P."/>
            <person name="Ramirez-Arocha A.C."/>
            <person name="Jimenez P."/>
            <person name="Cuesta I."/>
            <person name="Valdezate S."/>
        </authorList>
    </citation>
    <scope>NUCLEOTIDE SEQUENCE [LARGE SCALE GENOMIC DNA]</scope>
    <source>
        <strain evidence="5 6">CNM20110649</strain>
    </source>
</reference>
<keyword evidence="3" id="KW-0472">Membrane</keyword>
<evidence type="ECO:0000256" key="2">
    <source>
        <dbReference type="SAM" id="MobiDB-lite"/>
    </source>
</evidence>
<keyword evidence="3" id="KW-1133">Transmembrane helix</keyword>
<keyword evidence="1" id="KW-0732">Signal</keyword>
<keyword evidence="6" id="KW-1185">Reference proteome</keyword>
<dbReference type="Gene3D" id="2.60.40.1240">
    <property type="match status" value="1"/>
</dbReference>
<evidence type="ECO:0000256" key="3">
    <source>
        <dbReference type="SAM" id="Phobius"/>
    </source>
</evidence>
<sequence>MNNPPYPPSPMPPPYPAGPYPSPPAAPQRQRNTLGIIAIITAVIGFIFACIPGALIVGWVLLPIAFILGIVGVCQSGKTKGTSIAAIIIAVVGTVVGFVVFLTVVSDAFNDAFDGSDVSVATPAAPAGSTDSGTASEGNPTDQGTRDNPYPLGSVISEGDWQVTINSVTPNANDAVAAENSYNDPPPAGAQYLLVNVTLIYTGTDPHGDTPFATISYVSVDGNTLNSYDTSVVAPDALDTISPLYQGASTTGNVVFTVPSASATQGTLAVKPTMFADKVFVAVS</sequence>
<feature type="region of interest" description="Disordered" evidence="2">
    <location>
        <begin position="124"/>
        <end position="152"/>
    </location>
</feature>
<feature type="transmembrane region" description="Helical" evidence="3">
    <location>
        <begin position="32"/>
        <end position="49"/>
    </location>
</feature>
<organism evidence="5 6">
    <name type="scientific">Nocardia cyriacigeorgica</name>
    <dbReference type="NCBI Taxonomy" id="135487"/>
    <lineage>
        <taxon>Bacteria</taxon>
        <taxon>Bacillati</taxon>
        <taxon>Actinomycetota</taxon>
        <taxon>Actinomycetes</taxon>
        <taxon>Mycobacteriales</taxon>
        <taxon>Nocardiaceae</taxon>
        <taxon>Nocardia</taxon>
    </lineage>
</organism>
<accession>A0ABX0CQ97</accession>
<evidence type="ECO:0000313" key="6">
    <source>
        <dbReference type="Proteomes" id="UP000470876"/>
    </source>
</evidence>
<dbReference type="Proteomes" id="UP000470876">
    <property type="component" value="Unassembled WGS sequence"/>
</dbReference>
<feature type="domain" description="DUF4352" evidence="4">
    <location>
        <begin position="151"/>
        <end position="278"/>
    </location>
</feature>
<feature type="compositionally biased region" description="Pro residues" evidence="2">
    <location>
        <begin position="1"/>
        <end position="26"/>
    </location>
</feature>
<protein>
    <submittedName>
        <fullName evidence="5">DUF4352 domain-containing protein</fullName>
    </submittedName>
</protein>
<gene>
    <name evidence="5" type="ORF">GV794_23960</name>
</gene>